<name>A0ABS8G9C0_9ALTE</name>
<dbReference type="RefSeq" id="WP_229159653.1">
    <property type="nucleotide sequence ID" value="NZ_JAJEWP010000002.1"/>
</dbReference>
<comment type="subcellular location">
    <subcellularLocation>
        <location evidence="1">Cell inner membrane</location>
        <topology evidence="1">Multi-pass membrane protein</topology>
    </subcellularLocation>
</comment>
<gene>
    <name evidence="11" type="ORF">LJ739_09175</name>
</gene>
<dbReference type="InterPro" id="IPR000917">
    <property type="entry name" value="Sulfatase_N"/>
</dbReference>
<protein>
    <submittedName>
        <fullName evidence="11">Sulfatase-like hydrolase/transferase</fullName>
    </submittedName>
</protein>
<keyword evidence="7 8" id="KW-0472">Membrane</keyword>
<feature type="domain" description="Phosphoethanolamine transferase N-terminal" evidence="10">
    <location>
        <begin position="57"/>
        <end position="204"/>
    </location>
</feature>
<dbReference type="PANTHER" id="PTHR30443">
    <property type="entry name" value="INNER MEMBRANE PROTEIN"/>
    <property type="match status" value="1"/>
</dbReference>
<evidence type="ECO:0000256" key="7">
    <source>
        <dbReference type="ARBA" id="ARBA00023136"/>
    </source>
</evidence>
<feature type="domain" description="Sulfatase N-terminal" evidence="9">
    <location>
        <begin position="231"/>
        <end position="515"/>
    </location>
</feature>
<dbReference type="InterPro" id="IPR017850">
    <property type="entry name" value="Alkaline_phosphatase_core_sf"/>
</dbReference>
<feature type="transmembrane region" description="Helical" evidence="8">
    <location>
        <begin position="21"/>
        <end position="41"/>
    </location>
</feature>
<keyword evidence="4" id="KW-0808">Transferase</keyword>
<feature type="transmembrane region" description="Helical" evidence="8">
    <location>
        <begin position="71"/>
        <end position="91"/>
    </location>
</feature>
<keyword evidence="12" id="KW-1185">Reference proteome</keyword>
<evidence type="ECO:0000259" key="10">
    <source>
        <dbReference type="Pfam" id="PF08019"/>
    </source>
</evidence>
<reference evidence="11 12" key="1">
    <citation type="submission" date="2021-10" db="EMBL/GenBank/DDBJ databases">
        <title>Draft genome of Aestuariibacter halophilus JC2043.</title>
        <authorList>
            <person name="Emsley S.A."/>
            <person name="Pfannmuller K.M."/>
            <person name="Ushijima B."/>
            <person name="Saw J.H."/>
            <person name="Videau P."/>
        </authorList>
    </citation>
    <scope>NUCLEOTIDE SEQUENCE [LARGE SCALE GENOMIC DNA]</scope>
    <source>
        <strain evidence="11 12">JC2043</strain>
    </source>
</reference>
<evidence type="ECO:0000256" key="4">
    <source>
        <dbReference type="ARBA" id="ARBA00022679"/>
    </source>
</evidence>
<evidence type="ECO:0000256" key="3">
    <source>
        <dbReference type="ARBA" id="ARBA00022519"/>
    </source>
</evidence>
<comment type="caution">
    <text evidence="11">The sequence shown here is derived from an EMBL/GenBank/DDBJ whole genome shotgun (WGS) entry which is preliminary data.</text>
</comment>
<evidence type="ECO:0000313" key="11">
    <source>
        <dbReference type="EMBL" id="MCC2616410.1"/>
    </source>
</evidence>
<dbReference type="PANTHER" id="PTHR30443:SF0">
    <property type="entry name" value="PHOSPHOETHANOLAMINE TRANSFERASE EPTA"/>
    <property type="match status" value="1"/>
</dbReference>
<keyword evidence="3" id="KW-0997">Cell inner membrane</keyword>
<evidence type="ECO:0000259" key="9">
    <source>
        <dbReference type="Pfam" id="PF00884"/>
    </source>
</evidence>
<organism evidence="11 12">
    <name type="scientific">Fluctibacter halophilus</name>
    <dbReference type="NCBI Taxonomy" id="226011"/>
    <lineage>
        <taxon>Bacteria</taxon>
        <taxon>Pseudomonadati</taxon>
        <taxon>Pseudomonadota</taxon>
        <taxon>Gammaproteobacteria</taxon>
        <taxon>Alteromonadales</taxon>
        <taxon>Alteromonadaceae</taxon>
        <taxon>Fluctibacter</taxon>
    </lineage>
</organism>
<accession>A0ABS8G9C0</accession>
<dbReference type="EMBL" id="JAJEWP010000002">
    <property type="protein sequence ID" value="MCC2616410.1"/>
    <property type="molecule type" value="Genomic_DNA"/>
</dbReference>
<dbReference type="Gene3D" id="3.40.720.10">
    <property type="entry name" value="Alkaline Phosphatase, subunit A"/>
    <property type="match status" value="1"/>
</dbReference>
<dbReference type="InterPro" id="IPR058130">
    <property type="entry name" value="PEA_transf_C"/>
</dbReference>
<feature type="transmembrane region" description="Helical" evidence="8">
    <location>
        <begin position="47"/>
        <end position="66"/>
    </location>
</feature>
<dbReference type="InterPro" id="IPR040423">
    <property type="entry name" value="PEA_transferase"/>
</dbReference>
<dbReference type="Proteomes" id="UP001520878">
    <property type="component" value="Unassembled WGS sequence"/>
</dbReference>
<dbReference type="Pfam" id="PF00884">
    <property type="entry name" value="Sulfatase"/>
    <property type="match status" value="1"/>
</dbReference>
<evidence type="ECO:0000313" key="12">
    <source>
        <dbReference type="Proteomes" id="UP001520878"/>
    </source>
</evidence>
<evidence type="ECO:0000256" key="5">
    <source>
        <dbReference type="ARBA" id="ARBA00022692"/>
    </source>
</evidence>
<evidence type="ECO:0000256" key="6">
    <source>
        <dbReference type="ARBA" id="ARBA00022989"/>
    </source>
</evidence>
<evidence type="ECO:0000256" key="1">
    <source>
        <dbReference type="ARBA" id="ARBA00004429"/>
    </source>
</evidence>
<dbReference type="InterPro" id="IPR012549">
    <property type="entry name" value="EptA-like_N"/>
</dbReference>
<keyword evidence="5 8" id="KW-0812">Transmembrane</keyword>
<keyword evidence="6 8" id="KW-1133">Transmembrane helix</keyword>
<feature type="transmembrane region" description="Helical" evidence="8">
    <location>
        <begin position="151"/>
        <end position="171"/>
    </location>
</feature>
<evidence type="ECO:0000256" key="8">
    <source>
        <dbReference type="SAM" id="Phobius"/>
    </source>
</evidence>
<keyword evidence="2" id="KW-1003">Cell membrane</keyword>
<sequence length="539" mass="59637">MFSTTLSQSSSLIRCHFPGRHTYRLAVATWITAVLNIPLFQSLDSSLVVQVGVLLWLLNGLIVYLFTPGKLLVPGTVVLLLTSSCASYFIYHYGTVIDRPMIQNVMETDMHEAMDLISWPMLMSVLAGALPLVLVGKICQGNRPAPQRIKFYALYLLIFGLGITSLALGNFQQYSGYFRQHKQLKHLATPVNIITAGESYLRNNVLRQEMAFQTIATTVDVAPTTHQPSIVVVVLGETARADHFRANGYGRDTTPTLASDRLINFNDVSSCGTATAHSLPCMFSWLDQAHYEEATARASENVLDVLQRGGIKVQWFDNNSGCKHVCDRIDSVMYWQQPECEDGCTDNVLLDGLRDFTRRVQREGGQGVVVLHQQGSHGPAYFKRSRVENKRFLPECRSETFSGCSTEEIVNAYDNSLVETGALLSGVTRYLEGLKTDAAMLYVSDHGESLGEGGVYLHGLPYWMAPQAQTHVPMMLWLSDGFAQSHSLDTDCISTLASKPQSHDLLFDSLLTLSDVTITTEQPVAGGLSQCRNSQPHRS</sequence>
<dbReference type="CDD" id="cd16017">
    <property type="entry name" value="LptA"/>
    <property type="match status" value="1"/>
</dbReference>
<feature type="transmembrane region" description="Helical" evidence="8">
    <location>
        <begin position="116"/>
        <end position="139"/>
    </location>
</feature>
<dbReference type="SUPFAM" id="SSF53649">
    <property type="entry name" value="Alkaline phosphatase-like"/>
    <property type="match status" value="1"/>
</dbReference>
<dbReference type="Pfam" id="PF08019">
    <property type="entry name" value="EptA_B_N"/>
    <property type="match status" value="1"/>
</dbReference>
<evidence type="ECO:0000256" key="2">
    <source>
        <dbReference type="ARBA" id="ARBA00022475"/>
    </source>
</evidence>
<proteinExistence type="predicted"/>